<keyword evidence="2" id="KW-1185">Reference proteome</keyword>
<proteinExistence type="predicted"/>
<dbReference type="AlphaFoldDB" id="A0A1M7EQE9"/>
<accession>A0A1M7EQE9</accession>
<organism evidence="1 2">
    <name type="scientific">Flavobacterium chilense</name>
    <dbReference type="NCBI Taxonomy" id="946677"/>
    <lineage>
        <taxon>Bacteria</taxon>
        <taxon>Pseudomonadati</taxon>
        <taxon>Bacteroidota</taxon>
        <taxon>Flavobacteriia</taxon>
        <taxon>Flavobacteriales</taxon>
        <taxon>Flavobacteriaceae</taxon>
        <taxon>Flavobacterium</taxon>
    </lineage>
</organism>
<reference evidence="2" key="1">
    <citation type="submission" date="2016-11" db="EMBL/GenBank/DDBJ databases">
        <authorList>
            <person name="Varghese N."/>
            <person name="Submissions S."/>
        </authorList>
    </citation>
    <scope>NUCLEOTIDE SEQUENCE [LARGE SCALE GENOMIC DNA]</scope>
    <source>
        <strain evidence="2">DSM 24724</strain>
    </source>
</reference>
<protein>
    <submittedName>
        <fullName evidence="1">Uncharacterized protein</fullName>
    </submittedName>
</protein>
<sequence>MKITLPLANHQIEESLLLVNVTKIDIHRLCYQLS</sequence>
<evidence type="ECO:0000313" key="2">
    <source>
        <dbReference type="Proteomes" id="UP000184028"/>
    </source>
</evidence>
<dbReference type="STRING" id="946677.SAMN05444484_10334"/>
<dbReference type="Proteomes" id="UP000184028">
    <property type="component" value="Unassembled WGS sequence"/>
</dbReference>
<evidence type="ECO:0000313" key="1">
    <source>
        <dbReference type="EMBL" id="SHL94065.1"/>
    </source>
</evidence>
<gene>
    <name evidence="1" type="ORF">SAMN05444484_10334</name>
</gene>
<dbReference type="EMBL" id="FRBT01000003">
    <property type="protein sequence ID" value="SHL94065.1"/>
    <property type="molecule type" value="Genomic_DNA"/>
</dbReference>
<name>A0A1M7EQE9_9FLAO</name>